<dbReference type="AlphaFoldDB" id="A0A8T1PLH5"/>
<evidence type="ECO:0000256" key="5">
    <source>
        <dbReference type="ARBA" id="ARBA00022707"/>
    </source>
</evidence>
<keyword evidence="9" id="KW-0862">Zinc</keyword>
<dbReference type="EMBL" id="CM031817">
    <property type="protein sequence ID" value="KAG6642958.1"/>
    <property type="molecule type" value="Genomic_DNA"/>
</dbReference>
<dbReference type="OrthoDB" id="1711136at2759"/>
<evidence type="ECO:0000256" key="7">
    <source>
        <dbReference type="ARBA" id="ARBA00022771"/>
    </source>
</evidence>
<feature type="compositionally biased region" description="Basic residues" evidence="13">
    <location>
        <begin position="45"/>
        <end position="55"/>
    </location>
</feature>
<accession>A0A8T1PLH5</accession>
<evidence type="ECO:0000256" key="6">
    <source>
        <dbReference type="ARBA" id="ARBA00022723"/>
    </source>
</evidence>
<dbReference type="InterPro" id="IPR001841">
    <property type="entry name" value="Znf_RING"/>
</dbReference>
<dbReference type="GO" id="GO:0016567">
    <property type="term" value="P:protein ubiquitination"/>
    <property type="evidence" value="ECO:0007669"/>
    <property type="project" value="TreeGrafter"/>
</dbReference>
<evidence type="ECO:0000256" key="11">
    <source>
        <dbReference type="ARBA" id="ARBA00025721"/>
    </source>
</evidence>
<evidence type="ECO:0000256" key="1">
    <source>
        <dbReference type="ARBA" id="ARBA00000900"/>
    </source>
</evidence>
<keyword evidence="10" id="KW-0449">Lipoprotein</keyword>
<proteinExistence type="inferred from homology"/>
<dbReference type="InterPro" id="IPR058981">
    <property type="entry name" value="MGRN1/RNF157-like_N"/>
</dbReference>
<comment type="pathway">
    <text evidence="2">Protein modification; protein ubiquitination.</text>
</comment>
<evidence type="ECO:0000256" key="9">
    <source>
        <dbReference type="ARBA" id="ARBA00022833"/>
    </source>
</evidence>
<dbReference type="FunFam" id="3.30.40.10:FF:000115">
    <property type="entry name" value="probable E3 ubiquitin-protein ligase LOG2"/>
    <property type="match status" value="1"/>
</dbReference>
<evidence type="ECO:0000256" key="2">
    <source>
        <dbReference type="ARBA" id="ARBA00004906"/>
    </source>
</evidence>
<name>A0A8T1PLH5_CARIL</name>
<comment type="similarity">
    <text evidence="11">Belongs to the RING-type zinc finger family. LOG2 subfamily.</text>
</comment>
<sequence>MTCGSTSFPISESRVRRFWIFSQFGTSEFGKGNSMGNICSSCVNGRRRHGSRRTHPPPPPQAPPQPEISPNQYVFAAATPYPSQYPNPSNPPHPYYQYPGYYAPPPPAMPMPIPAPYDHHHRGTGGPHSHPHPSVDPAQAHANWVGGRYPCGPVMTPPAPYIEHQKAVTIRNDVNLKKETLRIEPDEENPGQFLVSFTFDATVAGSITVIFFAKEGEDCNLTPMKENLLAPVTVHFQQGLGQKFRQPSGTGIDFSIFEETELLKVGDMEIYPLAVKAEATPVNDDGTGTDGNPIPPTTNSQITKAVLEKEKGEYQVRVVKQILWVNGMRYELQEIYGIGNSVESDLDGNDPGKECVICLSEPRDTTVLPCRHMCMCSECAKVLRFQTNRCPICRQPVDRLLEIKVNNGSEE</sequence>
<keyword evidence="7 12" id="KW-0863">Zinc-finger</keyword>
<dbReference type="SMART" id="SM00184">
    <property type="entry name" value="RING"/>
    <property type="match status" value="1"/>
</dbReference>
<reference evidence="15" key="1">
    <citation type="submission" date="2020-12" db="EMBL/GenBank/DDBJ databases">
        <title>WGS assembly of Carya illinoinensis cv. Pawnee.</title>
        <authorList>
            <person name="Platts A."/>
            <person name="Shu S."/>
            <person name="Wright S."/>
            <person name="Barry K."/>
            <person name="Edger P."/>
            <person name="Pires J.C."/>
            <person name="Schmutz J."/>
        </authorList>
    </citation>
    <scope>NUCLEOTIDE SEQUENCE</scope>
    <source>
        <tissue evidence="15">Leaf</tissue>
    </source>
</reference>
<evidence type="ECO:0000256" key="8">
    <source>
        <dbReference type="ARBA" id="ARBA00022786"/>
    </source>
</evidence>
<dbReference type="GO" id="GO:0008270">
    <property type="term" value="F:zinc ion binding"/>
    <property type="evidence" value="ECO:0007669"/>
    <property type="project" value="UniProtKB-KW"/>
</dbReference>
<evidence type="ECO:0000256" key="13">
    <source>
        <dbReference type="SAM" id="MobiDB-lite"/>
    </source>
</evidence>
<dbReference type="PROSITE" id="PS50089">
    <property type="entry name" value="ZF_RING_2"/>
    <property type="match status" value="1"/>
</dbReference>
<evidence type="ECO:0000256" key="3">
    <source>
        <dbReference type="ARBA" id="ARBA00012483"/>
    </source>
</evidence>
<dbReference type="Proteomes" id="UP000811609">
    <property type="component" value="Chromosome 9"/>
</dbReference>
<dbReference type="InterPro" id="IPR045194">
    <property type="entry name" value="MGRN1/RNF157-like"/>
</dbReference>
<feature type="compositionally biased region" description="Pro residues" evidence="13">
    <location>
        <begin position="56"/>
        <end position="67"/>
    </location>
</feature>
<feature type="domain" description="RING-type" evidence="14">
    <location>
        <begin position="355"/>
        <end position="394"/>
    </location>
</feature>
<dbReference type="EC" id="2.3.2.27" evidence="3"/>
<dbReference type="GO" id="GO:0061630">
    <property type="term" value="F:ubiquitin protein ligase activity"/>
    <property type="evidence" value="ECO:0007669"/>
    <property type="project" value="UniProtKB-EC"/>
</dbReference>
<keyword evidence="4" id="KW-0808">Transferase</keyword>
<comment type="catalytic activity">
    <reaction evidence="1">
        <text>S-ubiquitinyl-[E2 ubiquitin-conjugating enzyme]-L-cysteine + [acceptor protein]-L-lysine = [E2 ubiquitin-conjugating enzyme]-L-cysteine + N(6)-ubiquitinyl-[acceptor protein]-L-lysine.</text>
        <dbReference type="EC" id="2.3.2.27"/>
    </reaction>
</comment>
<dbReference type="PANTHER" id="PTHR22996">
    <property type="entry name" value="MAHOGUNIN"/>
    <property type="match status" value="1"/>
</dbReference>
<dbReference type="Pfam" id="PF13920">
    <property type="entry name" value="zf-C3HC4_3"/>
    <property type="match status" value="1"/>
</dbReference>
<evidence type="ECO:0000313" key="15">
    <source>
        <dbReference type="EMBL" id="KAG6642958.1"/>
    </source>
</evidence>
<evidence type="ECO:0000313" key="16">
    <source>
        <dbReference type="Proteomes" id="UP000811609"/>
    </source>
</evidence>
<comment type="caution">
    <text evidence="15">The sequence shown here is derived from an EMBL/GenBank/DDBJ whole genome shotgun (WGS) entry which is preliminary data.</text>
</comment>
<keyword evidence="5" id="KW-0519">Myristate</keyword>
<evidence type="ECO:0000256" key="4">
    <source>
        <dbReference type="ARBA" id="ARBA00022679"/>
    </source>
</evidence>
<gene>
    <name evidence="15" type="ORF">CIPAW_09G177000</name>
</gene>
<dbReference type="InterPro" id="IPR013083">
    <property type="entry name" value="Znf_RING/FYVE/PHD"/>
</dbReference>
<protein>
    <recommendedName>
        <fullName evidence="3">RING-type E3 ubiquitin transferase</fullName>
        <ecNumber evidence="3">2.3.2.27</ecNumber>
    </recommendedName>
</protein>
<dbReference type="Gene3D" id="3.30.40.10">
    <property type="entry name" value="Zinc/RING finger domain, C3HC4 (zinc finger)"/>
    <property type="match status" value="1"/>
</dbReference>
<dbReference type="CDD" id="cd16789">
    <property type="entry name" value="mRING-HC-C3HC5_MGRN1-like"/>
    <property type="match status" value="1"/>
</dbReference>
<dbReference type="PANTHER" id="PTHR22996:SF0">
    <property type="entry name" value="RE60872P-RELATED"/>
    <property type="match status" value="1"/>
</dbReference>
<keyword evidence="6" id="KW-0479">Metal-binding</keyword>
<keyword evidence="16" id="KW-1185">Reference proteome</keyword>
<dbReference type="SUPFAM" id="SSF57850">
    <property type="entry name" value="RING/U-box"/>
    <property type="match status" value="1"/>
</dbReference>
<evidence type="ECO:0000256" key="12">
    <source>
        <dbReference type="PROSITE-ProRule" id="PRU00175"/>
    </source>
</evidence>
<dbReference type="InterPro" id="IPR045195">
    <property type="entry name" value="LOG2-like_mRING_C3HC5"/>
</dbReference>
<organism evidence="15 16">
    <name type="scientific">Carya illinoinensis</name>
    <name type="common">Pecan</name>
    <dbReference type="NCBI Taxonomy" id="32201"/>
    <lineage>
        <taxon>Eukaryota</taxon>
        <taxon>Viridiplantae</taxon>
        <taxon>Streptophyta</taxon>
        <taxon>Embryophyta</taxon>
        <taxon>Tracheophyta</taxon>
        <taxon>Spermatophyta</taxon>
        <taxon>Magnoliopsida</taxon>
        <taxon>eudicotyledons</taxon>
        <taxon>Gunneridae</taxon>
        <taxon>Pentapetalae</taxon>
        <taxon>rosids</taxon>
        <taxon>fabids</taxon>
        <taxon>Fagales</taxon>
        <taxon>Juglandaceae</taxon>
        <taxon>Carya</taxon>
    </lineage>
</organism>
<keyword evidence="8" id="KW-0833">Ubl conjugation pathway</keyword>
<evidence type="ECO:0000259" key="14">
    <source>
        <dbReference type="PROSITE" id="PS50089"/>
    </source>
</evidence>
<dbReference type="Pfam" id="PF26192">
    <property type="entry name" value="RNF157-like_N"/>
    <property type="match status" value="1"/>
</dbReference>
<feature type="region of interest" description="Disordered" evidence="13">
    <location>
        <begin position="43"/>
        <end position="69"/>
    </location>
</feature>
<evidence type="ECO:0000256" key="10">
    <source>
        <dbReference type="ARBA" id="ARBA00023288"/>
    </source>
</evidence>